<dbReference type="SUPFAM" id="SSF53681">
    <property type="entry name" value="Aspartate/glutamate racemase"/>
    <property type="match status" value="2"/>
</dbReference>
<name>A0A7W8UJ10_9HYPH</name>
<dbReference type="PANTHER" id="PTHR21198">
    <property type="entry name" value="GLUTAMATE RACEMASE"/>
    <property type="match status" value="1"/>
</dbReference>
<dbReference type="AlphaFoldDB" id="A0A7W8UJ10"/>
<dbReference type="InterPro" id="IPR001920">
    <property type="entry name" value="Asp/Glu_race"/>
</dbReference>
<gene>
    <name evidence="3" type="ORF">GGI59_000538</name>
</gene>
<dbReference type="EC" id="5.1.1.13" evidence="3"/>
<sequence>MQTRRATIEASFSKLEAWEHGEMETIGLIGGMSFESSAVYYRLINEMVRARRGGLASAELILHSVNFEEIVALQKAGDWAGASRRLGEVAERLQAAGAGCILICTNTMHLIADKVAAKLSVPLIHIIDETAKSLRAAGHKRPLLLATRYTMEHGFYTDRMKSLGLDIMVPDAADRATVHDIIFNELCAGQVRDSSRDKLIDIIDRAVEHGADSIILGCTEICLILDPNRLPLPGFDTTAIHAKAAVDFALGTEDAEAEEAA</sequence>
<protein>
    <submittedName>
        <fullName evidence="3">Aspartate racemase</fullName>
        <ecNumber evidence="3">5.1.1.13</ecNumber>
    </submittedName>
</protein>
<comment type="similarity">
    <text evidence="1">Belongs to the aspartate/glutamate racemases family.</text>
</comment>
<evidence type="ECO:0000256" key="1">
    <source>
        <dbReference type="ARBA" id="ARBA00007847"/>
    </source>
</evidence>
<evidence type="ECO:0000256" key="2">
    <source>
        <dbReference type="ARBA" id="ARBA00023235"/>
    </source>
</evidence>
<dbReference type="InterPro" id="IPR004380">
    <property type="entry name" value="Asp_race"/>
</dbReference>
<proteinExistence type="inferred from homology"/>
<dbReference type="GO" id="GO:0047689">
    <property type="term" value="F:aspartate racemase activity"/>
    <property type="evidence" value="ECO:0007669"/>
    <property type="project" value="UniProtKB-EC"/>
</dbReference>
<accession>A0A7W8UJ10</accession>
<dbReference type="Proteomes" id="UP000528824">
    <property type="component" value="Unassembled WGS sequence"/>
</dbReference>
<keyword evidence="4" id="KW-1185">Reference proteome</keyword>
<keyword evidence="2 3" id="KW-0413">Isomerase</keyword>
<dbReference type="Gene3D" id="3.40.50.1860">
    <property type="match status" value="2"/>
</dbReference>
<reference evidence="3 4" key="1">
    <citation type="submission" date="2020-08" db="EMBL/GenBank/DDBJ databases">
        <title>Genomic Encyclopedia of Type Strains, Phase IV (KMG-V): Genome sequencing to study the core and pangenomes of soil and plant-associated prokaryotes.</title>
        <authorList>
            <person name="Whitman W."/>
        </authorList>
    </citation>
    <scope>NUCLEOTIDE SEQUENCE [LARGE SCALE GENOMIC DNA]</scope>
    <source>
        <strain evidence="3 4">SEMIA 4034</strain>
    </source>
</reference>
<dbReference type="InterPro" id="IPR015942">
    <property type="entry name" value="Asp/Glu/hydantoin_racemase"/>
</dbReference>
<evidence type="ECO:0000313" key="4">
    <source>
        <dbReference type="Proteomes" id="UP000528824"/>
    </source>
</evidence>
<organism evidence="3 4">
    <name type="scientific">Rhizobium lentis</name>
    <dbReference type="NCBI Taxonomy" id="1138194"/>
    <lineage>
        <taxon>Bacteria</taxon>
        <taxon>Pseudomonadati</taxon>
        <taxon>Pseudomonadota</taxon>
        <taxon>Alphaproteobacteria</taxon>
        <taxon>Hyphomicrobiales</taxon>
        <taxon>Rhizobiaceae</taxon>
        <taxon>Rhizobium/Agrobacterium group</taxon>
        <taxon>Rhizobium</taxon>
    </lineage>
</organism>
<evidence type="ECO:0000313" key="3">
    <source>
        <dbReference type="EMBL" id="MBB5558911.1"/>
    </source>
</evidence>
<dbReference type="PANTHER" id="PTHR21198:SF7">
    <property type="entry name" value="ASPARTATE-GLUTAMATE RACEMASE FAMILY"/>
    <property type="match status" value="1"/>
</dbReference>
<dbReference type="Pfam" id="PF01177">
    <property type="entry name" value="Asp_Glu_race"/>
    <property type="match status" value="1"/>
</dbReference>
<dbReference type="NCBIfam" id="TIGR00035">
    <property type="entry name" value="asp_race"/>
    <property type="match status" value="1"/>
</dbReference>
<comment type="caution">
    <text evidence="3">The sequence shown here is derived from an EMBL/GenBank/DDBJ whole genome shotgun (WGS) entry which is preliminary data.</text>
</comment>
<dbReference type="EMBL" id="JACHBC010000001">
    <property type="protein sequence ID" value="MBB5558911.1"/>
    <property type="molecule type" value="Genomic_DNA"/>
</dbReference>